<name>A0ABP1AH31_9BRYO</name>
<organism evidence="2 3">
    <name type="scientific">Sphagnum jensenii</name>
    <dbReference type="NCBI Taxonomy" id="128206"/>
    <lineage>
        <taxon>Eukaryota</taxon>
        <taxon>Viridiplantae</taxon>
        <taxon>Streptophyta</taxon>
        <taxon>Embryophyta</taxon>
        <taxon>Bryophyta</taxon>
        <taxon>Sphagnophytina</taxon>
        <taxon>Sphagnopsida</taxon>
        <taxon>Sphagnales</taxon>
        <taxon>Sphagnaceae</taxon>
        <taxon>Sphagnum</taxon>
    </lineage>
</organism>
<keyword evidence="3" id="KW-1185">Reference proteome</keyword>
<accession>A0ABP1AH31</accession>
<dbReference type="EMBL" id="OZ023713">
    <property type="protein sequence ID" value="CAK9861824.1"/>
    <property type="molecule type" value="Genomic_DNA"/>
</dbReference>
<feature type="region of interest" description="Disordered" evidence="1">
    <location>
        <begin position="1"/>
        <end position="22"/>
    </location>
</feature>
<dbReference type="PANTHER" id="PTHR31051">
    <property type="entry name" value="PROTEASOME ASSEMBLY CHAPERONE 3"/>
    <property type="match status" value="1"/>
</dbReference>
<dbReference type="Proteomes" id="UP001497522">
    <property type="component" value="Chromosome 12"/>
</dbReference>
<evidence type="ECO:0000313" key="3">
    <source>
        <dbReference type="Proteomes" id="UP001497522"/>
    </source>
</evidence>
<evidence type="ECO:0008006" key="4">
    <source>
        <dbReference type="Google" id="ProtNLM"/>
    </source>
</evidence>
<evidence type="ECO:0000256" key="1">
    <source>
        <dbReference type="SAM" id="MobiDB-lite"/>
    </source>
</evidence>
<dbReference type="Gene3D" id="3.30.230.90">
    <property type="match status" value="1"/>
</dbReference>
<dbReference type="PANTHER" id="PTHR31051:SF1">
    <property type="entry name" value="PROTEASOME ASSEMBLY CHAPERONE 3"/>
    <property type="match status" value="1"/>
</dbReference>
<proteinExistence type="predicted"/>
<dbReference type="InterPro" id="IPR018788">
    <property type="entry name" value="Proteasome_assmbl_chp_3"/>
</dbReference>
<dbReference type="Pfam" id="PF10178">
    <property type="entry name" value="PAC3"/>
    <property type="match status" value="1"/>
</dbReference>
<reference evidence="2" key="1">
    <citation type="submission" date="2024-03" db="EMBL/GenBank/DDBJ databases">
        <authorList>
            <consortium name="ELIXIR-Norway"/>
            <consortium name="Elixir Norway"/>
        </authorList>
    </citation>
    <scope>NUCLEOTIDE SEQUENCE</scope>
</reference>
<protein>
    <recommendedName>
        <fullName evidence="4">Proteasome assembly chaperone 3</fullName>
    </recommendedName>
</protein>
<evidence type="ECO:0000313" key="2">
    <source>
        <dbReference type="EMBL" id="CAK9861824.1"/>
    </source>
</evidence>
<gene>
    <name evidence="2" type="ORF">CSSPJE1EN2_LOCUS4819</name>
</gene>
<sequence length="145" mass="15963">MALESSSYEEEEEEAPAVGATTEPSVRKFAVPSKHFVASIQGRKTEIVQFSYDDYILVIVTQVGKLGTLLHARKEEGYGTAPTFNVSIIMGKRDEPLLVACARQLIEHISKDGSSRPLVLSLGLSDHSMDSLKEIIEVVTSNKIW</sequence>
<dbReference type="InterPro" id="IPR053720">
    <property type="entry name" value="Psm_Assembly_Chaperone"/>
</dbReference>